<keyword evidence="4" id="KW-1185">Reference proteome</keyword>
<dbReference type="OrthoDB" id="5322539at2759"/>
<sequence length="668" mass="74665">MVYAEPVELPHRIKSTSSGTPTSQSKPEHTSSLASKATHFAPSFLAGLAATFGQHFLYSFLHHKREDREDLKTSLVLFGRALAYLAKVAFAQCIAMCYHQRIWRTFRNRALSVRSIDLLYSGIEDASLLVNWEAVSNAPLVVSMAIVVWLLPLATVIASPSALSFEWRPEVGDAFVSVPTLNFSIEAISDWRKPVIHDGGIKKSTVYYNISSRDETEPGIFDYYDQPSSETQNHLMKNIFSSPLEVLNSTFNQEIARQRSCGGNYNCTYTASFLGPGYKCEDVTNIPGGLFNTSVLVPEGAHVYYANVDTGEYRQPQLGNLSNGPGGYFEGDIPNHAGDFQFEPEIWIGYAFNTSRRIPDNSSFAKNWTHQYEQHIMRCIHYETKYTVDFNFTGHTCQIKPSTEFVAPVHGFNFSSSNAGILPIDQWLSPRDNKTAYKKVAAYHAIGEVFRDVVRGKIIAQAPSPGPYYLQVLSDVTKTSFLKRNYEVQPDISTRLENLYQGIVLSFLTQPTMLINSDQKVLVHRSRYRVAFVYNSLRLWICYAPVILVTLAILLIGAWTVWEDGTTFSTGFARILATTRNPTLDEMSRGACLGNDPFPVELMQRKLQFGALQEDTSMGDMSDGFSGCESVGHCAFGVPAEVAPIRRGMLYAGLGTRTEVEEKKVKLE</sequence>
<dbReference type="PANTHER" id="PTHR35041">
    <property type="entry name" value="MEDIATOR OF RNA POLYMERASE II TRANSCRIPTION SUBUNIT 1"/>
    <property type="match status" value="1"/>
</dbReference>
<feature type="transmembrane region" description="Helical" evidence="2">
    <location>
        <begin position="537"/>
        <end position="562"/>
    </location>
</feature>
<keyword evidence="2" id="KW-0812">Transmembrane</keyword>
<protein>
    <submittedName>
        <fullName evidence="3">Uncharacterized protein</fullName>
    </submittedName>
</protein>
<gene>
    <name evidence="3" type="ORF">CC86DRAFT_448215</name>
</gene>
<feature type="transmembrane region" description="Helical" evidence="2">
    <location>
        <begin position="82"/>
        <end position="103"/>
    </location>
</feature>
<evidence type="ECO:0000256" key="1">
    <source>
        <dbReference type="SAM" id="MobiDB-lite"/>
    </source>
</evidence>
<dbReference type="EMBL" id="MU006234">
    <property type="protein sequence ID" value="KAF2822427.1"/>
    <property type="molecule type" value="Genomic_DNA"/>
</dbReference>
<evidence type="ECO:0000313" key="3">
    <source>
        <dbReference type="EMBL" id="KAF2822427.1"/>
    </source>
</evidence>
<keyword evidence="2" id="KW-1133">Transmembrane helix</keyword>
<evidence type="ECO:0000256" key="2">
    <source>
        <dbReference type="SAM" id="Phobius"/>
    </source>
</evidence>
<dbReference type="AlphaFoldDB" id="A0A6A6ZQ47"/>
<accession>A0A6A6ZQ47</accession>
<feature type="transmembrane region" description="Helical" evidence="2">
    <location>
        <begin position="40"/>
        <end position="61"/>
    </location>
</feature>
<dbReference type="PANTHER" id="PTHR35041:SF3">
    <property type="entry name" value="FORMYLMETHIONINE DEFORMYLASE-LIKE PROTEIN"/>
    <property type="match status" value="1"/>
</dbReference>
<name>A0A6A6ZQ47_9PLEO</name>
<evidence type="ECO:0000313" key="4">
    <source>
        <dbReference type="Proteomes" id="UP000799424"/>
    </source>
</evidence>
<organism evidence="3 4">
    <name type="scientific">Ophiobolus disseminans</name>
    <dbReference type="NCBI Taxonomy" id="1469910"/>
    <lineage>
        <taxon>Eukaryota</taxon>
        <taxon>Fungi</taxon>
        <taxon>Dikarya</taxon>
        <taxon>Ascomycota</taxon>
        <taxon>Pezizomycotina</taxon>
        <taxon>Dothideomycetes</taxon>
        <taxon>Pleosporomycetidae</taxon>
        <taxon>Pleosporales</taxon>
        <taxon>Pleosporineae</taxon>
        <taxon>Phaeosphaeriaceae</taxon>
        <taxon>Ophiobolus</taxon>
    </lineage>
</organism>
<reference evidence="3" key="1">
    <citation type="journal article" date="2020" name="Stud. Mycol.">
        <title>101 Dothideomycetes genomes: a test case for predicting lifestyles and emergence of pathogens.</title>
        <authorList>
            <person name="Haridas S."/>
            <person name="Albert R."/>
            <person name="Binder M."/>
            <person name="Bloem J."/>
            <person name="Labutti K."/>
            <person name="Salamov A."/>
            <person name="Andreopoulos B."/>
            <person name="Baker S."/>
            <person name="Barry K."/>
            <person name="Bills G."/>
            <person name="Bluhm B."/>
            <person name="Cannon C."/>
            <person name="Castanera R."/>
            <person name="Culley D."/>
            <person name="Daum C."/>
            <person name="Ezra D."/>
            <person name="Gonzalez J."/>
            <person name="Henrissat B."/>
            <person name="Kuo A."/>
            <person name="Liang C."/>
            <person name="Lipzen A."/>
            <person name="Lutzoni F."/>
            <person name="Magnuson J."/>
            <person name="Mondo S."/>
            <person name="Nolan M."/>
            <person name="Ohm R."/>
            <person name="Pangilinan J."/>
            <person name="Park H.-J."/>
            <person name="Ramirez L."/>
            <person name="Alfaro M."/>
            <person name="Sun H."/>
            <person name="Tritt A."/>
            <person name="Yoshinaga Y."/>
            <person name="Zwiers L.-H."/>
            <person name="Turgeon B."/>
            <person name="Goodwin S."/>
            <person name="Spatafora J."/>
            <person name="Crous P."/>
            <person name="Grigoriev I."/>
        </authorList>
    </citation>
    <scope>NUCLEOTIDE SEQUENCE</scope>
    <source>
        <strain evidence="3">CBS 113818</strain>
    </source>
</reference>
<dbReference type="Proteomes" id="UP000799424">
    <property type="component" value="Unassembled WGS sequence"/>
</dbReference>
<proteinExistence type="predicted"/>
<feature type="region of interest" description="Disordered" evidence="1">
    <location>
        <begin position="1"/>
        <end position="32"/>
    </location>
</feature>
<feature type="transmembrane region" description="Helical" evidence="2">
    <location>
        <begin position="138"/>
        <end position="158"/>
    </location>
</feature>
<keyword evidence="2" id="KW-0472">Membrane</keyword>
<feature type="compositionally biased region" description="Polar residues" evidence="1">
    <location>
        <begin position="15"/>
        <end position="32"/>
    </location>
</feature>